<keyword evidence="3 5" id="KW-0732">Signal</keyword>
<evidence type="ECO:0000256" key="4">
    <source>
        <dbReference type="SAM" id="MobiDB-lite"/>
    </source>
</evidence>
<feature type="signal peptide" evidence="5">
    <location>
        <begin position="1"/>
        <end position="30"/>
    </location>
</feature>
<dbReference type="Pfam" id="PF13416">
    <property type="entry name" value="SBP_bac_8"/>
    <property type="match status" value="1"/>
</dbReference>
<evidence type="ECO:0000256" key="1">
    <source>
        <dbReference type="ARBA" id="ARBA00008520"/>
    </source>
</evidence>
<keyword evidence="2" id="KW-0813">Transport</keyword>
<accession>A0A940RX98</accession>
<proteinExistence type="inferred from homology"/>
<dbReference type="Proteomes" id="UP000670475">
    <property type="component" value="Unassembled WGS sequence"/>
</dbReference>
<dbReference type="PROSITE" id="PS51257">
    <property type="entry name" value="PROKAR_LIPOPROTEIN"/>
    <property type="match status" value="1"/>
</dbReference>
<dbReference type="SUPFAM" id="SSF53850">
    <property type="entry name" value="Periplasmic binding protein-like II"/>
    <property type="match status" value="1"/>
</dbReference>
<sequence length="472" mass="50189">MHKWIRPLGRRARSTLAAGLAAALGTGLLAGCAGRTGPARPDNRITVWSQENLPPQMAATRKIVDRFEKRTGIHVKVVGVDEKQLPQLIMSAAAAGTLPDVIGGVPLGQVWQMYTNGLLNTKAAGRIVDGLGRSTFDANALGLTSDKSRDLAVPSDAWLQLLVYRKDLLAKAGLPVPHTYGQLDHDAKALKTRGRDGISVATDPGDPFTQQSFEDIALAGGCQLVNGAGQVTLDSPACRNSFALYDRLGRTYGEPGTQTVDSTRATYFAGKSGMVLWSTFLLDELAGLRNDALPSCPQCKHDKGFLARNSGVTTALSAGPGHKSAQFGEIASWAVTKTAETGASEKFVRYMLDQGYTSWFGMSPEGQIPVRHGTAAAPDKYLKAWRASTIGVDTRERLDQAYPKALLDQLVAAVGHMQRWGFKQGQGALVGATNGQLPVPKAISAMTGGQTSPAQAARQAQDEVSALQKSLQ</sequence>
<comment type="caution">
    <text evidence="6">The sequence shown here is derived from an EMBL/GenBank/DDBJ whole genome shotgun (WGS) entry which is preliminary data.</text>
</comment>
<evidence type="ECO:0000313" key="6">
    <source>
        <dbReference type="EMBL" id="MBP0460345.1"/>
    </source>
</evidence>
<evidence type="ECO:0000256" key="2">
    <source>
        <dbReference type="ARBA" id="ARBA00022448"/>
    </source>
</evidence>
<dbReference type="RefSeq" id="WP_209342845.1">
    <property type="nucleotide sequence ID" value="NZ_JAGIQL010000110.1"/>
</dbReference>
<dbReference type="AlphaFoldDB" id="A0A940RX98"/>
<name>A0A940RX98_9ACTN</name>
<protein>
    <submittedName>
        <fullName evidence="6">Extracellular solute-binding protein</fullName>
    </submittedName>
</protein>
<evidence type="ECO:0000256" key="5">
    <source>
        <dbReference type="SAM" id="SignalP"/>
    </source>
</evidence>
<dbReference type="InterPro" id="IPR006059">
    <property type="entry name" value="SBP"/>
</dbReference>
<keyword evidence="7" id="KW-1185">Reference proteome</keyword>
<gene>
    <name evidence="6" type="ORF">JFN87_23035</name>
</gene>
<evidence type="ECO:0000313" key="7">
    <source>
        <dbReference type="Proteomes" id="UP000670475"/>
    </source>
</evidence>
<comment type="similarity">
    <text evidence="1">Belongs to the bacterial solute-binding protein 1 family.</text>
</comment>
<dbReference type="Gene3D" id="3.40.190.10">
    <property type="entry name" value="Periplasmic binding protein-like II"/>
    <property type="match status" value="1"/>
</dbReference>
<dbReference type="PANTHER" id="PTHR43649">
    <property type="entry name" value="ARABINOSE-BINDING PROTEIN-RELATED"/>
    <property type="match status" value="1"/>
</dbReference>
<dbReference type="PANTHER" id="PTHR43649:SF34">
    <property type="entry name" value="ABC TRANSPORTER PERIPLASMIC-BINDING PROTEIN YCJN-RELATED"/>
    <property type="match status" value="1"/>
</dbReference>
<organism evidence="6 7">
    <name type="scientific">Streptomyces montanisoli</name>
    <dbReference type="NCBI Taxonomy" id="2798581"/>
    <lineage>
        <taxon>Bacteria</taxon>
        <taxon>Bacillati</taxon>
        <taxon>Actinomycetota</taxon>
        <taxon>Actinomycetes</taxon>
        <taxon>Kitasatosporales</taxon>
        <taxon>Streptomycetaceae</taxon>
        <taxon>Streptomyces</taxon>
    </lineage>
</organism>
<reference evidence="6" key="1">
    <citation type="submission" date="2021-03" db="EMBL/GenBank/DDBJ databases">
        <title>Whole genome sequence of Streptomyces bomunensis MMS17-BM035.</title>
        <authorList>
            <person name="Lee J.H."/>
        </authorList>
    </citation>
    <scope>NUCLEOTIDE SEQUENCE</scope>
    <source>
        <strain evidence="6">MMS17-BM035</strain>
    </source>
</reference>
<dbReference type="EMBL" id="JAGIQL010000110">
    <property type="protein sequence ID" value="MBP0460345.1"/>
    <property type="molecule type" value="Genomic_DNA"/>
</dbReference>
<feature type="region of interest" description="Disordered" evidence="4">
    <location>
        <begin position="446"/>
        <end position="472"/>
    </location>
</feature>
<evidence type="ECO:0000256" key="3">
    <source>
        <dbReference type="ARBA" id="ARBA00022729"/>
    </source>
</evidence>
<dbReference type="InterPro" id="IPR050490">
    <property type="entry name" value="Bact_solute-bd_prot1"/>
</dbReference>
<feature type="chain" id="PRO_5038414690" evidence="5">
    <location>
        <begin position="31"/>
        <end position="472"/>
    </location>
</feature>